<comment type="caution">
    <text evidence="2">The sequence shown here is derived from an EMBL/GenBank/DDBJ whole genome shotgun (WGS) entry which is preliminary data.</text>
</comment>
<keyword evidence="3" id="KW-1185">Reference proteome</keyword>
<evidence type="ECO:0000256" key="1">
    <source>
        <dbReference type="SAM" id="MobiDB-lite"/>
    </source>
</evidence>
<dbReference type="EMBL" id="BANR01000015">
    <property type="protein sequence ID" value="GAC49579.1"/>
    <property type="molecule type" value="Genomic_DNA"/>
</dbReference>
<proteinExistence type="predicted"/>
<evidence type="ECO:0000313" key="3">
    <source>
        <dbReference type="Proteomes" id="UP000010988"/>
    </source>
</evidence>
<reference evidence="2 3" key="1">
    <citation type="submission" date="2012-12" db="EMBL/GenBank/DDBJ databases">
        <title>Whole genome shotgun sequence of Gordonia aichiensis NBRC 108223.</title>
        <authorList>
            <person name="Isaki-Nakamura S."/>
            <person name="Hosoyama A."/>
            <person name="Tsuchikane K."/>
            <person name="Ando Y."/>
            <person name="Baba S."/>
            <person name="Ohji S."/>
            <person name="Hamada M."/>
            <person name="Tamura T."/>
            <person name="Yamazoe A."/>
            <person name="Yamazaki S."/>
            <person name="Fujita N."/>
        </authorList>
    </citation>
    <scope>NUCLEOTIDE SEQUENCE [LARGE SCALE GENOMIC DNA]</scope>
    <source>
        <strain evidence="2 3">NBRC 108223</strain>
    </source>
</reference>
<dbReference type="AlphaFoldDB" id="L7KLU3"/>
<dbReference type="eggNOG" id="ENOG5031W5B">
    <property type="taxonomic scope" value="Bacteria"/>
</dbReference>
<protein>
    <recommendedName>
        <fullName evidence="4">Transposase DDE domain-containing protein</fullName>
    </recommendedName>
</protein>
<organism evidence="2 3">
    <name type="scientific">Gordonia aichiensis NBRC 108223</name>
    <dbReference type="NCBI Taxonomy" id="1220583"/>
    <lineage>
        <taxon>Bacteria</taxon>
        <taxon>Bacillati</taxon>
        <taxon>Actinomycetota</taxon>
        <taxon>Actinomycetes</taxon>
        <taxon>Mycobacteriales</taxon>
        <taxon>Gordoniaceae</taxon>
        <taxon>Gordonia</taxon>
    </lineage>
</organism>
<feature type="region of interest" description="Disordered" evidence="1">
    <location>
        <begin position="519"/>
        <end position="544"/>
    </location>
</feature>
<sequence length="544" mass="61097">MGKIPRYRTKDLGDGPGCGTKVFEIAFDSALRAPARHHLHAIMVEDNNGRPREFTPFQFFALAFINAIEKRRMLFTNIYDTFLGLTSDQRRQLGLKSLSYSQTTDFAARVKVLVDADRVDVVELMNGVFQHTVPQPPVMSLAVDSTDYESFARIRAFWNRTSDQAPTSHETDSEPDADPKAIRKRGTWPVLRSDNRLQRTADPDARDGHRSAHNNKPAGAFVGYDLTLAVNARPWRGQDEAPGFIAAANLTPDGSHHARAAIGIIEKLHATGHNITDVTADRAYNNAKTEFWTGPLRKLGIAPVFDLTQNQRRQRPGPEPGTIIVDGTLFTDALPKHLRELPTFTVGMTSSDRTALMSLYDDRTAYAFRSMGKKTDGKQRFRGPVRTDAPSKICCPNNQVSMKERLTRPVTECNDEKCGCSLSVTLRDDYFPNIRQRNLYGTTDWNQDYHRRNAVEAANSALRTEFRMDRGYTRVFGRVKNAFLLGFTLFAYNHECITNHFRTRRLAIPAAYPITKMAPPKLPAHETSAKRGKFSKGDRPPPGG</sequence>
<accession>L7KLU3</accession>
<feature type="compositionally biased region" description="Basic and acidic residues" evidence="1">
    <location>
        <begin position="169"/>
        <end position="181"/>
    </location>
</feature>
<dbReference type="RefSeq" id="WP_005175976.1">
    <property type="nucleotide sequence ID" value="NZ_BANR01000015.1"/>
</dbReference>
<evidence type="ECO:0000313" key="2">
    <source>
        <dbReference type="EMBL" id="GAC49579.1"/>
    </source>
</evidence>
<feature type="region of interest" description="Disordered" evidence="1">
    <location>
        <begin position="162"/>
        <end position="217"/>
    </location>
</feature>
<feature type="compositionally biased region" description="Basic and acidic residues" evidence="1">
    <location>
        <begin position="523"/>
        <end position="544"/>
    </location>
</feature>
<feature type="compositionally biased region" description="Basic and acidic residues" evidence="1">
    <location>
        <begin position="193"/>
        <end position="210"/>
    </location>
</feature>
<dbReference type="OrthoDB" id="4485191at2"/>
<evidence type="ECO:0008006" key="4">
    <source>
        <dbReference type="Google" id="ProtNLM"/>
    </source>
</evidence>
<gene>
    <name evidence="2" type="ORF">GOACH_15_00710</name>
</gene>
<dbReference type="Proteomes" id="UP000010988">
    <property type="component" value="Unassembled WGS sequence"/>
</dbReference>
<name>L7KLU3_9ACTN</name>
<dbReference type="STRING" id="1220583.GOACH_15_00710"/>